<evidence type="ECO:0000313" key="2">
    <source>
        <dbReference type="EMBL" id="KAK8554166.1"/>
    </source>
</evidence>
<sequence>MHGDFIEDAQANQGKTHGKWKRRSYGREESFSLSSSISSHRKFSKKRGGLKLDQLKGRIEPKLLHIGRRFIILLYPSKLNEKEWNESWNFGSLQASNH</sequence>
<gene>
    <name evidence="2" type="ORF">V6N12_031138</name>
</gene>
<comment type="caution">
    <text evidence="2">The sequence shown here is derived from an EMBL/GenBank/DDBJ whole genome shotgun (WGS) entry which is preliminary data.</text>
</comment>
<keyword evidence="3" id="KW-1185">Reference proteome</keyword>
<dbReference type="EMBL" id="JBBPBM010000019">
    <property type="protein sequence ID" value="KAK8554166.1"/>
    <property type="molecule type" value="Genomic_DNA"/>
</dbReference>
<feature type="region of interest" description="Disordered" evidence="1">
    <location>
        <begin position="1"/>
        <end position="26"/>
    </location>
</feature>
<evidence type="ECO:0000313" key="3">
    <source>
        <dbReference type="Proteomes" id="UP001472677"/>
    </source>
</evidence>
<protein>
    <submittedName>
        <fullName evidence="2">Uncharacterized protein</fullName>
    </submittedName>
</protein>
<organism evidence="2 3">
    <name type="scientific">Hibiscus sabdariffa</name>
    <name type="common">roselle</name>
    <dbReference type="NCBI Taxonomy" id="183260"/>
    <lineage>
        <taxon>Eukaryota</taxon>
        <taxon>Viridiplantae</taxon>
        <taxon>Streptophyta</taxon>
        <taxon>Embryophyta</taxon>
        <taxon>Tracheophyta</taxon>
        <taxon>Spermatophyta</taxon>
        <taxon>Magnoliopsida</taxon>
        <taxon>eudicotyledons</taxon>
        <taxon>Gunneridae</taxon>
        <taxon>Pentapetalae</taxon>
        <taxon>rosids</taxon>
        <taxon>malvids</taxon>
        <taxon>Malvales</taxon>
        <taxon>Malvaceae</taxon>
        <taxon>Malvoideae</taxon>
        <taxon>Hibiscus</taxon>
    </lineage>
</organism>
<name>A0ABR2E831_9ROSI</name>
<dbReference type="Proteomes" id="UP001472677">
    <property type="component" value="Unassembled WGS sequence"/>
</dbReference>
<accession>A0ABR2E831</accession>
<evidence type="ECO:0000256" key="1">
    <source>
        <dbReference type="SAM" id="MobiDB-lite"/>
    </source>
</evidence>
<proteinExistence type="predicted"/>
<reference evidence="2 3" key="1">
    <citation type="journal article" date="2024" name="G3 (Bethesda)">
        <title>Genome assembly of Hibiscus sabdariffa L. provides insights into metabolisms of medicinal natural products.</title>
        <authorList>
            <person name="Kim T."/>
        </authorList>
    </citation>
    <scope>NUCLEOTIDE SEQUENCE [LARGE SCALE GENOMIC DNA]</scope>
    <source>
        <strain evidence="2">TK-2024</strain>
        <tissue evidence="2">Old leaves</tissue>
    </source>
</reference>